<dbReference type="Proteomes" id="UP000308917">
    <property type="component" value="Unassembled WGS sequence"/>
</dbReference>
<evidence type="ECO:0000259" key="2">
    <source>
        <dbReference type="Pfam" id="PF02470"/>
    </source>
</evidence>
<keyword evidence="4" id="KW-1185">Reference proteome</keyword>
<sequence>MQRSKMDIWVGLFVIVGFAALTFLALQAANLLQINWRTSTYQVSAYFDNIGGLKPRAAVRSSGVVVGRVHSIVYDDHVYRAKVVLDMDDKYAFSKDSALKILTSGLLGDQYVGIEPGYEDANLKQGDSISATQSAMVLENLISAFMFNKASDGSGGKSGEGAVPAEESGSGSDGRID</sequence>
<dbReference type="InterPro" id="IPR030970">
    <property type="entry name" value="ABC_MlaD"/>
</dbReference>
<dbReference type="InterPro" id="IPR052336">
    <property type="entry name" value="MlaD_Phospholipid_Transporter"/>
</dbReference>
<dbReference type="AlphaFoldDB" id="A0A4S8F2E2"/>
<dbReference type="GO" id="GO:0005543">
    <property type="term" value="F:phospholipid binding"/>
    <property type="evidence" value="ECO:0007669"/>
    <property type="project" value="TreeGrafter"/>
</dbReference>
<feature type="region of interest" description="Disordered" evidence="1">
    <location>
        <begin position="152"/>
        <end position="177"/>
    </location>
</feature>
<dbReference type="NCBIfam" id="TIGR04430">
    <property type="entry name" value="OM_asym_MlaD"/>
    <property type="match status" value="1"/>
</dbReference>
<dbReference type="OrthoDB" id="9788420at2"/>
<accession>A0A4S8F2E2</accession>
<dbReference type="EMBL" id="STFG01000008">
    <property type="protein sequence ID" value="THU01473.1"/>
    <property type="molecule type" value="Genomic_DNA"/>
</dbReference>
<evidence type="ECO:0000313" key="4">
    <source>
        <dbReference type="Proteomes" id="UP000308917"/>
    </source>
</evidence>
<dbReference type="PANTHER" id="PTHR33371">
    <property type="entry name" value="INTERMEMBRANE PHOSPHOLIPID TRANSPORT SYSTEM BINDING PROTEIN MLAD-RELATED"/>
    <property type="match status" value="1"/>
</dbReference>
<reference evidence="3 4" key="1">
    <citation type="journal article" date="2015" name="Antonie Van Leeuwenhoek">
        <title>Lampropedia puyangensis sp. nov., isolated from symptomatic bark of Populus ? euramericana canker and emended description of Lampropedia hyalina (Ehrenberg 1832) Lee et al. 2004.</title>
        <authorList>
            <person name="Li Y."/>
            <person name="Wang T."/>
            <person name="Piao C.G."/>
            <person name="Wang L.F."/>
            <person name="Tian G.Z."/>
            <person name="Zhu T.H."/>
            <person name="Guo M.W."/>
        </authorList>
    </citation>
    <scope>NUCLEOTIDE SEQUENCE [LARGE SCALE GENOMIC DNA]</scope>
    <source>
        <strain evidence="3 4">2-bin</strain>
    </source>
</reference>
<gene>
    <name evidence="3" type="primary">mlaD</name>
    <name evidence="3" type="ORF">E9531_08890</name>
</gene>
<name>A0A4S8F2E2_9BURK</name>
<dbReference type="InterPro" id="IPR003399">
    <property type="entry name" value="Mce/MlaD"/>
</dbReference>
<organism evidence="3 4">
    <name type="scientific">Lampropedia puyangensis</name>
    <dbReference type="NCBI Taxonomy" id="1330072"/>
    <lineage>
        <taxon>Bacteria</taxon>
        <taxon>Pseudomonadati</taxon>
        <taxon>Pseudomonadota</taxon>
        <taxon>Betaproteobacteria</taxon>
        <taxon>Burkholderiales</taxon>
        <taxon>Comamonadaceae</taxon>
        <taxon>Lampropedia</taxon>
    </lineage>
</organism>
<feature type="domain" description="Mce/MlaD" evidence="2">
    <location>
        <begin position="40"/>
        <end position="117"/>
    </location>
</feature>
<protein>
    <submittedName>
        <fullName evidence="3">Outer membrane lipid asymmetry maintenance protein MlaD</fullName>
    </submittedName>
</protein>
<dbReference type="PANTHER" id="PTHR33371:SF4">
    <property type="entry name" value="INTERMEMBRANE PHOSPHOLIPID TRANSPORT SYSTEM BINDING PROTEIN MLAD"/>
    <property type="match status" value="1"/>
</dbReference>
<dbReference type="GO" id="GO:0005548">
    <property type="term" value="F:phospholipid transporter activity"/>
    <property type="evidence" value="ECO:0007669"/>
    <property type="project" value="TreeGrafter"/>
</dbReference>
<dbReference type="Pfam" id="PF02470">
    <property type="entry name" value="MlaD"/>
    <property type="match status" value="1"/>
</dbReference>
<proteinExistence type="predicted"/>
<comment type="caution">
    <text evidence="3">The sequence shown here is derived from an EMBL/GenBank/DDBJ whole genome shotgun (WGS) entry which is preliminary data.</text>
</comment>
<dbReference type="RefSeq" id="WP_136573410.1">
    <property type="nucleotide sequence ID" value="NZ_STFG01000008.1"/>
</dbReference>
<evidence type="ECO:0000256" key="1">
    <source>
        <dbReference type="SAM" id="MobiDB-lite"/>
    </source>
</evidence>
<evidence type="ECO:0000313" key="3">
    <source>
        <dbReference type="EMBL" id="THU01473.1"/>
    </source>
</evidence>